<gene>
    <name evidence="2" type="ORF">MPLG2_0580</name>
</gene>
<keyword evidence="3" id="KW-1185">Reference proteome</keyword>
<sequence>MLRRSTLGLSPRDCLCDTSLPARGQLRVTKAATSQFITGRTSFRHVELAVGPGASLVRVPVWRHIRGGRTSNPRGRRRDLRRTRAGQRSIDGDERRWFSPWRPRR</sequence>
<evidence type="ECO:0000256" key="1">
    <source>
        <dbReference type="SAM" id="MobiDB-lite"/>
    </source>
</evidence>
<evidence type="ECO:0000313" key="3">
    <source>
        <dbReference type="Proteomes" id="UP000238164"/>
    </source>
</evidence>
<organism evidence="2 3">
    <name type="scientific">Micropruina glycogenica</name>
    <dbReference type="NCBI Taxonomy" id="75385"/>
    <lineage>
        <taxon>Bacteria</taxon>
        <taxon>Bacillati</taxon>
        <taxon>Actinomycetota</taxon>
        <taxon>Actinomycetes</taxon>
        <taxon>Propionibacteriales</taxon>
        <taxon>Nocardioidaceae</taxon>
        <taxon>Micropruina</taxon>
    </lineage>
</organism>
<dbReference type="EMBL" id="LT985188">
    <property type="protein sequence ID" value="SPD85616.1"/>
    <property type="molecule type" value="Genomic_DNA"/>
</dbReference>
<dbReference type="AlphaFoldDB" id="A0A2N9JDZ2"/>
<feature type="region of interest" description="Disordered" evidence="1">
    <location>
        <begin position="66"/>
        <end position="91"/>
    </location>
</feature>
<proteinExistence type="predicted"/>
<accession>A0A2N9JDZ2</accession>
<feature type="compositionally biased region" description="Basic residues" evidence="1">
    <location>
        <begin position="74"/>
        <end position="85"/>
    </location>
</feature>
<dbReference type="KEGG" id="mgg:MPLG2_0580"/>
<reference evidence="2 3" key="1">
    <citation type="submission" date="2018-02" db="EMBL/GenBank/DDBJ databases">
        <authorList>
            <person name="Cohen D.B."/>
            <person name="Kent A.D."/>
        </authorList>
    </citation>
    <scope>NUCLEOTIDE SEQUENCE [LARGE SCALE GENOMIC DNA]</scope>
    <source>
        <strain evidence="2">1</strain>
    </source>
</reference>
<protein>
    <submittedName>
        <fullName evidence="2">Uncharacterized protein</fullName>
    </submittedName>
</protein>
<dbReference type="Proteomes" id="UP000238164">
    <property type="component" value="Chromosome 1"/>
</dbReference>
<name>A0A2N9JDZ2_9ACTN</name>
<evidence type="ECO:0000313" key="2">
    <source>
        <dbReference type="EMBL" id="SPD85616.1"/>
    </source>
</evidence>